<dbReference type="GeneID" id="94845653"/>
<dbReference type="AlphaFoldDB" id="A0A1J4JEU0"/>
<organism evidence="1 2">
    <name type="scientific">Tritrichomonas foetus</name>
    <dbReference type="NCBI Taxonomy" id="1144522"/>
    <lineage>
        <taxon>Eukaryota</taxon>
        <taxon>Metamonada</taxon>
        <taxon>Parabasalia</taxon>
        <taxon>Tritrichomonadida</taxon>
        <taxon>Tritrichomonadidae</taxon>
        <taxon>Tritrichomonas</taxon>
    </lineage>
</organism>
<name>A0A1J4JEU0_9EUKA</name>
<dbReference type="RefSeq" id="XP_068350322.1">
    <property type="nucleotide sequence ID" value="XM_068510949.1"/>
</dbReference>
<comment type="caution">
    <text evidence="1">The sequence shown here is derived from an EMBL/GenBank/DDBJ whole genome shotgun (WGS) entry which is preliminary data.</text>
</comment>
<dbReference type="Gene3D" id="3.30.470.30">
    <property type="entry name" value="DNA ligase/mRNA capping enzyme"/>
    <property type="match status" value="1"/>
</dbReference>
<dbReference type="EMBL" id="MLAK01001131">
    <property type="protein sequence ID" value="OHS97185.1"/>
    <property type="molecule type" value="Genomic_DNA"/>
</dbReference>
<proteinExistence type="predicted"/>
<protein>
    <submittedName>
        <fullName evidence="1">Uncharacterized protein</fullName>
    </submittedName>
</protein>
<accession>A0A1J4JEU0</accession>
<dbReference type="Proteomes" id="UP000179807">
    <property type="component" value="Unassembled WGS sequence"/>
</dbReference>
<evidence type="ECO:0000313" key="2">
    <source>
        <dbReference type="Proteomes" id="UP000179807"/>
    </source>
</evidence>
<gene>
    <name evidence="1" type="ORF">TRFO_36643</name>
</gene>
<reference evidence="1" key="1">
    <citation type="submission" date="2016-10" db="EMBL/GenBank/DDBJ databases">
        <authorList>
            <person name="Benchimol M."/>
            <person name="Almeida L.G."/>
            <person name="Vasconcelos A.T."/>
            <person name="Perreira-Neves A."/>
            <person name="Rosa I.A."/>
            <person name="Tasca T."/>
            <person name="Bogo M.R."/>
            <person name="de Souza W."/>
        </authorList>
    </citation>
    <scope>NUCLEOTIDE SEQUENCE [LARGE SCALE GENOMIC DNA]</scope>
    <source>
        <strain evidence="1">K</strain>
    </source>
</reference>
<evidence type="ECO:0000313" key="1">
    <source>
        <dbReference type="EMBL" id="OHS97185.1"/>
    </source>
</evidence>
<keyword evidence="2" id="KW-1185">Reference proteome</keyword>
<dbReference type="VEuPathDB" id="TrichDB:TRFO_36643"/>
<sequence>MLSGKPIPDCPFVPFVIPSPKTADYRLIQKMLDGEKIKRSLIFLAKDSFEDPPYVDYLDIRILRFSQIGKYERRTYLSFFDVAYEIIGNSEELLPKIGIASRSSPDLVGYFIVLYLFNELGYDMDASLSIFNDSLSPGITKPAYLRRLERLSGRFYYQKDFNQIISPKPPKQQKQTELEANSNSNVISESGFDVLDNNNYQNSIQQNNYIANPITNSVNDALPVNPEFQQTQQLPIPPPFHQLPYQQPYNNQYPNAYPYLNQEQYTRYHYEQYENPYLPNPYKYDISSSSSYQQRSFTSEFQEDANPDMENLQSFFGKDRQKEQLLPIEKEILGQQKQQLTLEVIRATKYINLNSLFSQSNPICHSTIEKLACDVENIYCVTPEPEGKKALMYIKSNLIYLFDEDLKIIQLNIPLRVPNNCIQNDIYLLEVKYIRSPSPTIVLCDIYHYQMEKLRDKPFDLRMGYVKELYSNFLKSLDHKVCKFFVRPLLRLTDYKIIIKSLISSDDEEKQTLCRYPISGISLVPLKTPSSQLFLNTFIWKKNIDDLPKVLVYTDLAQKMVYGNAVNRGTTALVAHFGELTPSLYELNGETVEIEVLDQDPDKMELLNAKVLRLSDDRPWNVSKFLKWYPERKPQPTIDQINQMLEKLAQQAQYHINKI</sequence>